<dbReference type="AlphaFoldDB" id="A0A1P8WMZ4"/>
<feature type="region of interest" description="Disordered" evidence="1">
    <location>
        <begin position="1"/>
        <end position="23"/>
    </location>
</feature>
<feature type="transmembrane region" description="Helical" evidence="2">
    <location>
        <begin position="111"/>
        <end position="130"/>
    </location>
</feature>
<dbReference type="STRING" id="1891926.Fuma_05078"/>
<feature type="compositionally biased region" description="Polar residues" evidence="1">
    <location>
        <begin position="1"/>
        <end position="12"/>
    </location>
</feature>
<dbReference type="KEGG" id="fmr:Fuma_05078"/>
<accession>A0A1P8WMZ4</accession>
<evidence type="ECO:0000256" key="2">
    <source>
        <dbReference type="SAM" id="Phobius"/>
    </source>
</evidence>
<keyword evidence="4" id="KW-1185">Reference proteome</keyword>
<gene>
    <name evidence="3" type="ORF">Fuma_05078</name>
</gene>
<keyword evidence="2" id="KW-1133">Transmembrane helix</keyword>
<dbReference type="EMBL" id="CP017641">
    <property type="protein sequence ID" value="APZ95420.1"/>
    <property type="molecule type" value="Genomic_DNA"/>
</dbReference>
<feature type="transmembrane region" description="Helical" evidence="2">
    <location>
        <begin position="85"/>
        <end position="105"/>
    </location>
</feature>
<reference evidence="3 4" key="1">
    <citation type="journal article" date="2016" name="Front. Microbiol.">
        <title>Fuerstia marisgermanicae gen. nov., sp. nov., an Unusual Member of the Phylum Planctomycetes from the German Wadden Sea.</title>
        <authorList>
            <person name="Kohn T."/>
            <person name="Heuer A."/>
            <person name="Jogler M."/>
            <person name="Vollmers J."/>
            <person name="Boedeker C."/>
            <person name="Bunk B."/>
            <person name="Rast P."/>
            <person name="Borchert D."/>
            <person name="Glockner I."/>
            <person name="Freese H.M."/>
            <person name="Klenk H.P."/>
            <person name="Overmann J."/>
            <person name="Kaster A.K."/>
            <person name="Rohde M."/>
            <person name="Wiegand S."/>
            <person name="Jogler C."/>
        </authorList>
    </citation>
    <scope>NUCLEOTIDE SEQUENCE [LARGE SCALE GENOMIC DNA]</scope>
    <source>
        <strain evidence="3 4">NH11</strain>
    </source>
</reference>
<protein>
    <submittedName>
        <fullName evidence="3">Uncharacterized protein</fullName>
    </submittedName>
</protein>
<dbReference type="Proteomes" id="UP000187735">
    <property type="component" value="Chromosome"/>
</dbReference>
<dbReference type="RefSeq" id="WP_077026581.1">
    <property type="nucleotide sequence ID" value="NZ_CP017641.1"/>
</dbReference>
<name>A0A1P8WMZ4_9PLAN</name>
<feature type="transmembrane region" description="Helical" evidence="2">
    <location>
        <begin position="151"/>
        <end position="173"/>
    </location>
</feature>
<evidence type="ECO:0000313" key="4">
    <source>
        <dbReference type="Proteomes" id="UP000187735"/>
    </source>
</evidence>
<organism evidence="3 4">
    <name type="scientific">Fuerstiella marisgermanici</name>
    <dbReference type="NCBI Taxonomy" id="1891926"/>
    <lineage>
        <taxon>Bacteria</taxon>
        <taxon>Pseudomonadati</taxon>
        <taxon>Planctomycetota</taxon>
        <taxon>Planctomycetia</taxon>
        <taxon>Planctomycetales</taxon>
        <taxon>Planctomycetaceae</taxon>
        <taxon>Fuerstiella</taxon>
    </lineage>
</organism>
<keyword evidence="2" id="KW-0812">Transmembrane</keyword>
<feature type="transmembrane region" description="Helical" evidence="2">
    <location>
        <begin position="179"/>
        <end position="199"/>
    </location>
</feature>
<evidence type="ECO:0000256" key="1">
    <source>
        <dbReference type="SAM" id="MobiDB-lite"/>
    </source>
</evidence>
<proteinExistence type="predicted"/>
<evidence type="ECO:0000313" key="3">
    <source>
        <dbReference type="EMBL" id="APZ95420.1"/>
    </source>
</evidence>
<keyword evidence="2" id="KW-0472">Membrane</keyword>
<sequence length="240" mass="26453">MLAKVDTNNSEINPYAPPATNDTAKAADAKVRLSADDRYRVVGKNLVCRVGCEQFPNVCWLTGSTSELVGEYSRKVRYLSDTARGWLIGLATCVFVASQLAIEWLDVHHPVFMIGIVAFIVLGGGIYTHYFENTLTIIVGESAVARKKRRLARVTPFCVAGLGLLAIASVVTVDVVNSMLVMWSVPVVCVLLIVGYLWLSPKNFNVQVNQYDEDSVIISGLTKGFLETIRNKNRSWLPID</sequence>